<reference evidence="1" key="2">
    <citation type="submission" date="2007-03" db="EMBL/GenBank/DDBJ databases">
        <authorList>
            <consortium name="The International Medicago Genome Annotation Group"/>
        </authorList>
    </citation>
    <scope>NUCLEOTIDE SEQUENCE</scope>
</reference>
<dbReference type="AlphaFoldDB" id="A2Q2Q2"/>
<dbReference type="EMBL" id="AC151524">
    <property type="protein sequence ID" value="ABN07922.1"/>
    <property type="molecule type" value="Genomic_DNA"/>
</dbReference>
<organism evidence="1">
    <name type="scientific">Medicago truncatula</name>
    <name type="common">Barrel medic</name>
    <name type="synonym">Medicago tribuloides</name>
    <dbReference type="NCBI Taxonomy" id="3880"/>
    <lineage>
        <taxon>Eukaryota</taxon>
        <taxon>Viridiplantae</taxon>
        <taxon>Streptophyta</taxon>
        <taxon>Embryophyta</taxon>
        <taxon>Tracheophyta</taxon>
        <taxon>Spermatophyta</taxon>
        <taxon>Magnoliopsida</taxon>
        <taxon>eudicotyledons</taxon>
        <taxon>Gunneridae</taxon>
        <taxon>Pentapetalae</taxon>
        <taxon>rosids</taxon>
        <taxon>fabids</taxon>
        <taxon>Fabales</taxon>
        <taxon>Fabaceae</taxon>
        <taxon>Papilionoideae</taxon>
        <taxon>50 kb inversion clade</taxon>
        <taxon>NPAAA clade</taxon>
        <taxon>Hologalegina</taxon>
        <taxon>IRL clade</taxon>
        <taxon>Trifolieae</taxon>
        <taxon>Medicago</taxon>
    </lineage>
</organism>
<evidence type="ECO:0000313" key="1">
    <source>
        <dbReference type="EMBL" id="ABN07922.1"/>
    </source>
</evidence>
<sequence>MAVIPVTSVPREERIITGFKQCDDHLTKLMKICLINMFLVGKEIKCKNESESEKKRTKIPREERIRSSDKLRDDHLVRLMKICIIL</sequence>
<gene>
    <name evidence="1" type="ORF">MtrDRAFT_AC151524g2v2</name>
</gene>
<protein>
    <submittedName>
        <fullName evidence="1">Uncharacterized protein</fullName>
    </submittedName>
</protein>
<name>A2Q2Q2_MEDTR</name>
<accession>A2Q2Q2</accession>
<reference evidence="1" key="1">
    <citation type="submission" date="2004-12" db="EMBL/GenBank/DDBJ databases">
        <authorList>
            <person name="Town C.D."/>
        </authorList>
    </citation>
    <scope>NUCLEOTIDE SEQUENCE</scope>
</reference>
<proteinExistence type="predicted"/>